<protein>
    <recommendedName>
        <fullName evidence="3">Vitellogenin</fullName>
    </recommendedName>
</protein>
<keyword evidence="2" id="KW-1185">Reference proteome</keyword>
<reference evidence="1 2" key="1">
    <citation type="journal article" date="2024" name="BMC Genomics">
        <title>De novo assembly and annotation of Popillia japonica's genome with initial clues to its potential as an invasive pest.</title>
        <authorList>
            <person name="Cucini C."/>
            <person name="Boschi S."/>
            <person name="Funari R."/>
            <person name="Cardaioli E."/>
            <person name="Iannotti N."/>
            <person name="Marturano G."/>
            <person name="Paoli F."/>
            <person name="Bruttini M."/>
            <person name="Carapelli A."/>
            <person name="Frati F."/>
            <person name="Nardi F."/>
        </authorList>
    </citation>
    <scope>NUCLEOTIDE SEQUENCE [LARGE SCALE GENOMIC DNA]</scope>
    <source>
        <strain evidence="1">DMR45628</strain>
    </source>
</reference>
<feature type="non-terminal residue" evidence="1">
    <location>
        <position position="1"/>
    </location>
</feature>
<organism evidence="1 2">
    <name type="scientific">Popillia japonica</name>
    <name type="common">Japanese beetle</name>
    <dbReference type="NCBI Taxonomy" id="7064"/>
    <lineage>
        <taxon>Eukaryota</taxon>
        <taxon>Metazoa</taxon>
        <taxon>Ecdysozoa</taxon>
        <taxon>Arthropoda</taxon>
        <taxon>Hexapoda</taxon>
        <taxon>Insecta</taxon>
        <taxon>Pterygota</taxon>
        <taxon>Neoptera</taxon>
        <taxon>Endopterygota</taxon>
        <taxon>Coleoptera</taxon>
        <taxon>Polyphaga</taxon>
        <taxon>Scarabaeiformia</taxon>
        <taxon>Scarabaeidae</taxon>
        <taxon>Rutelinae</taxon>
        <taxon>Popillia</taxon>
    </lineage>
</organism>
<dbReference type="EMBL" id="JASPKY010000532">
    <property type="protein sequence ID" value="KAK9693751.1"/>
    <property type="molecule type" value="Genomic_DNA"/>
</dbReference>
<dbReference type="Proteomes" id="UP001458880">
    <property type="component" value="Unassembled WGS sequence"/>
</dbReference>
<comment type="caution">
    <text evidence="1">The sequence shown here is derived from an EMBL/GenBank/DDBJ whole genome shotgun (WGS) entry which is preliminary data.</text>
</comment>
<sequence>QPTGSIEKCVTVVLPSLIGQRYHPIGVMVKIWKTSTPTKEITTIDPEQLYTLYNAGVQFRSSTIKVPDELLALILQKVQIKDNIEDISVAESTDGRKLVLGIDKPSCLSYIYRSSQSGCTIPVTTEYTFYFATIQQKKETQAAFESKKFVIKKIDQVLYGFFGVCSITKAGSEIKFIQDWVNKRSKALLIRCKLPSDIIVPAISNDLEIVGTYLDDKFDVRKSLLEPLLDVSAKFNDPIIEGLVSQMKMVLAYTGMTALREAYEFASECATAAHTHIKIVRQSIALERLFDAQYTHDVQFHYLLEGQGTDWEVANYKELVFCAIYQRKIANIGSSWDNFKIKSSDLSPSRMVLETSVRTILKGVSALTGNLEQEVTDYLKKKGKEYDDKVQPYQVQQVFVGFRTHTNFFFKNKKRSSLSDCSSPKAKPSLCYQRDGLTWTPAANQYGTS</sequence>
<accession>A0AAW1IUX9</accession>
<gene>
    <name evidence="1" type="ORF">QE152_g33983</name>
</gene>
<dbReference type="AlphaFoldDB" id="A0AAW1IUX9"/>
<name>A0AAW1IUX9_POPJA</name>
<evidence type="ECO:0000313" key="2">
    <source>
        <dbReference type="Proteomes" id="UP001458880"/>
    </source>
</evidence>
<evidence type="ECO:0008006" key="3">
    <source>
        <dbReference type="Google" id="ProtNLM"/>
    </source>
</evidence>
<proteinExistence type="predicted"/>
<evidence type="ECO:0000313" key="1">
    <source>
        <dbReference type="EMBL" id="KAK9693751.1"/>
    </source>
</evidence>